<gene>
    <name evidence="2" type="ORF">SAMN05421834_10677</name>
</gene>
<proteinExistence type="inferred from homology"/>
<dbReference type="SUPFAM" id="SSF53067">
    <property type="entry name" value="Actin-like ATPase domain"/>
    <property type="match status" value="1"/>
</dbReference>
<dbReference type="OrthoDB" id="9795247at2"/>
<evidence type="ECO:0000313" key="3">
    <source>
        <dbReference type="Proteomes" id="UP000185669"/>
    </source>
</evidence>
<dbReference type="InterPro" id="IPR043129">
    <property type="entry name" value="ATPase_NBD"/>
</dbReference>
<dbReference type="CDD" id="cd24076">
    <property type="entry name" value="ASKHA_ATPase_ROK_BsXylR-like"/>
    <property type="match status" value="1"/>
</dbReference>
<dbReference type="AlphaFoldDB" id="A0A1N6U8J0"/>
<evidence type="ECO:0000256" key="1">
    <source>
        <dbReference type="ARBA" id="ARBA00006479"/>
    </source>
</evidence>
<dbReference type="Pfam" id="PF00480">
    <property type="entry name" value="ROK"/>
    <property type="match status" value="1"/>
</dbReference>
<dbReference type="Proteomes" id="UP000185669">
    <property type="component" value="Unassembled WGS sequence"/>
</dbReference>
<protein>
    <submittedName>
        <fullName evidence="2">Glucokinase</fullName>
    </submittedName>
</protein>
<dbReference type="STRING" id="56779.SAMN05421834_10677"/>
<comment type="similarity">
    <text evidence="1">Belongs to the ROK (NagC/XylR) family.</text>
</comment>
<dbReference type="Gene3D" id="3.30.420.40">
    <property type="match status" value="2"/>
</dbReference>
<dbReference type="PANTHER" id="PTHR18964">
    <property type="entry name" value="ROK (REPRESSOR, ORF, KINASE) FAMILY"/>
    <property type="match status" value="1"/>
</dbReference>
<organism evidence="2 3">
    <name type="scientific">Halanaerobium kushneri</name>
    <dbReference type="NCBI Taxonomy" id="56779"/>
    <lineage>
        <taxon>Bacteria</taxon>
        <taxon>Bacillati</taxon>
        <taxon>Bacillota</taxon>
        <taxon>Clostridia</taxon>
        <taxon>Halanaerobiales</taxon>
        <taxon>Halanaerobiaceae</taxon>
        <taxon>Halanaerobium</taxon>
    </lineage>
</organism>
<sequence>MKEYYLGLDLGGTKILTGLADSEGKIITRSRRDTEADLGEDKIIENMIATIEDVLEESDVSKDQIITLGIGSPGPLDSKKGIIIENANLPWKNVPLVERMESALGIKTLLQNDANAAALGEKWFGAGRNVENMVYITISTGIGGGAIINKELFTGVNDNACEIGHTVIDPNGPLCGCGNHGCLEAFSSGTSIGKRAKEAAAAGESKEMLELADNIVEDIDAVICAQAAYQGDQVARDIFKNAGYHLGIGLGNVVNTFNTEMIILGGGVMKASDLFLDEAIKTMEDIALAGSLEMVTVKEAELGSDIGLMGAIAVAMEDRLVKND</sequence>
<accession>A0A1N6U8J0</accession>
<dbReference type="RefSeq" id="WP_076544404.1">
    <property type="nucleotide sequence ID" value="NZ_FTNC01000006.1"/>
</dbReference>
<dbReference type="GO" id="GO:0016301">
    <property type="term" value="F:kinase activity"/>
    <property type="evidence" value="ECO:0007669"/>
    <property type="project" value="UniProtKB-KW"/>
</dbReference>
<dbReference type="InterPro" id="IPR000600">
    <property type="entry name" value="ROK"/>
</dbReference>
<dbReference type="PANTHER" id="PTHR18964:SF149">
    <property type="entry name" value="BIFUNCTIONAL UDP-N-ACETYLGLUCOSAMINE 2-EPIMERASE_N-ACETYLMANNOSAMINE KINASE"/>
    <property type="match status" value="1"/>
</dbReference>
<keyword evidence="2" id="KW-0808">Transferase</keyword>
<reference evidence="3" key="1">
    <citation type="submission" date="2017-01" db="EMBL/GenBank/DDBJ databases">
        <authorList>
            <person name="Varghese N."/>
            <person name="Submissions S."/>
        </authorList>
    </citation>
    <scope>NUCLEOTIDE SEQUENCE [LARGE SCALE GENOMIC DNA]</scope>
    <source>
        <strain evidence="3">ATCC 700103</strain>
    </source>
</reference>
<keyword evidence="2" id="KW-0418">Kinase</keyword>
<dbReference type="EMBL" id="FTNC01000006">
    <property type="protein sequence ID" value="SIQ61909.1"/>
    <property type="molecule type" value="Genomic_DNA"/>
</dbReference>
<name>A0A1N6U8J0_9FIRM</name>
<evidence type="ECO:0000313" key="2">
    <source>
        <dbReference type="EMBL" id="SIQ61909.1"/>
    </source>
</evidence>
<keyword evidence="3" id="KW-1185">Reference proteome</keyword>